<dbReference type="Gene3D" id="3.30.420.10">
    <property type="entry name" value="Ribonuclease H-like superfamily/Ribonuclease H"/>
    <property type="match status" value="1"/>
</dbReference>
<evidence type="ECO:0000313" key="7">
    <source>
        <dbReference type="EMBL" id="KAI5323882.1"/>
    </source>
</evidence>
<evidence type="ECO:0000256" key="1">
    <source>
        <dbReference type="ARBA" id="ARBA00022670"/>
    </source>
</evidence>
<reference evidence="7 8" key="1">
    <citation type="journal article" date="2022" name="G3 (Bethesda)">
        <title>Whole-genome sequence and methylome profiling of the almond [Prunus dulcis (Mill.) D.A. Webb] cultivar 'Nonpareil'.</title>
        <authorList>
            <person name="D'Amico-Willman K.M."/>
            <person name="Ouma W.Z."/>
            <person name="Meulia T."/>
            <person name="Sideli G.M."/>
            <person name="Gradziel T.M."/>
            <person name="Fresnedo-Ramirez J."/>
        </authorList>
    </citation>
    <scope>NUCLEOTIDE SEQUENCE [LARGE SCALE GENOMIC DNA]</scope>
    <source>
        <strain evidence="7">Clone GOH B32 T37-40</strain>
    </source>
</reference>
<proteinExistence type="predicted"/>
<dbReference type="PANTHER" id="PTHR42648">
    <property type="entry name" value="TRANSPOSASE, PUTATIVE-RELATED"/>
    <property type="match status" value="1"/>
</dbReference>
<dbReference type="PROSITE" id="PS50994">
    <property type="entry name" value="INTEGRASE"/>
    <property type="match status" value="1"/>
</dbReference>
<evidence type="ECO:0000256" key="2">
    <source>
        <dbReference type="ARBA" id="ARBA00022723"/>
    </source>
</evidence>
<dbReference type="InterPro" id="IPR025724">
    <property type="entry name" value="GAG-pre-integrase_dom"/>
</dbReference>
<keyword evidence="3" id="KW-0064">Aspartyl protease</keyword>
<organism evidence="7 8">
    <name type="scientific">Prunus dulcis</name>
    <name type="common">Almond</name>
    <name type="synonym">Amygdalus dulcis</name>
    <dbReference type="NCBI Taxonomy" id="3755"/>
    <lineage>
        <taxon>Eukaryota</taxon>
        <taxon>Viridiplantae</taxon>
        <taxon>Streptophyta</taxon>
        <taxon>Embryophyta</taxon>
        <taxon>Tracheophyta</taxon>
        <taxon>Spermatophyta</taxon>
        <taxon>Magnoliopsida</taxon>
        <taxon>eudicotyledons</taxon>
        <taxon>Gunneridae</taxon>
        <taxon>Pentapetalae</taxon>
        <taxon>rosids</taxon>
        <taxon>fabids</taxon>
        <taxon>Rosales</taxon>
        <taxon>Rosaceae</taxon>
        <taxon>Amygdaloideae</taxon>
        <taxon>Amygdaleae</taxon>
        <taxon>Prunus</taxon>
    </lineage>
</organism>
<dbReference type="GO" id="GO:0015074">
    <property type="term" value="P:DNA integration"/>
    <property type="evidence" value="ECO:0007669"/>
    <property type="project" value="InterPro"/>
</dbReference>
<dbReference type="InterPro" id="IPR039537">
    <property type="entry name" value="Retrotran_Ty1/copia-like"/>
</dbReference>
<evidence type="ECO:0000313" key="8">
    <source>
        <dbReference type="Proteomes" id="UP001054821"/>
    </source>
</evidence>
<dbReference type="PANTHER" id="PTHR42648:SF26">
    <property type="entry name" value="INTEGRASE CATALYTIC DOMAIN-CONTAINING PROTEIN"/>
    <property type="match status" value="1"/>
</dbReference>
<dbReference type="Pfam" id="PF13976">
    <property type="entry name" value="gag_pre-integrs"/>
    <property type="match status" value="1"/>
</dbReference>
<dbReference type="EMBL" id="JAJFAZ020000006">
    <property type="protein sequence ID" value="KAI5323882.1"/>
    <property type="molecule type" value="Genomic_DNA"/>
</dbReference>
<dbReference type="Proteomes" id="UP001054821">
    <property type="component" value="Chromosome 6"/>
</dbReference>
<dbReference type="GO" id="GO:0006508">
    <property type="term" value="P:proteolysis"/>
    <property type="evidence" value="ECO:0007669"/>
    <property type="project" value="UniProtKB-KW"/>
</dbReference>
<dbReference type="InterPro" id="IPR012337">
    <property type="entry name" value="RNaseH-like_sf"/>
</dbReference>
<keyword evidence="4" id="KW-0378">Hydrolase</keyword>
<dbReference type="InterPro" id="IPR036397">
    <property type="entry name" value="RNaseH_sf"/>
</dbReference>
<feature type="compositionally biased region" description="Low complexity" evidence="5">
    <location>
        <begin position="348"/>
        <end position="371"/>
    </location>
</feature>
<dbReference type="SUPFAM" id="SSF56672">
    <property type="entry name" value="DNA/RNA polymerases"/>
    <property type="match status" value="1"/>
</dbReference>
<evidence type="ECO:0000256" key="5">
    <source>
        <dbReference type="SAM" id="MobiDB-lite"/>
    </source>
</evidence>
<comment type="caution">
    <text evidence="7">The sequence shown here is derived from an EMBL/GenBank/DDBJ whole genome shotgun (WGS) entry which is preliminary data.</text>
</comment>
<feature type="domain" description="Integrase catalytic" evidence="6">
    <location>
        <begin position="211"/>
        <end position="299"/>
    </location>
</feature>
<dbReference type="Pfam" id="PF22936">
    <property type="entry name" value="Pol_BBD"/>
    <property type="match status" value="1"/>
</dbReference>
<name>A0AAD4VHD7_PRUDU</name>
<dbReference type="Pfam" id="PF07727">
    <property type="entry name" value="RVT_2"/>
    <property type="match status" value="1"/>
</dbReference>
<dbReference type="InterPro" id="IPR043502">
    <property type="entry name" value="DNA/RNA_pol_sf"/>
</dbReference>
<dbReference type="InterPro" id="IPR054722">
    <property type="entry name" value="PolX-like_BBD"/>
</dbReference>
<feature type="region of interest" description="Disordered" evidence="5">
    <location>
        <begin position="338"/>
        <end position="375"/>
    </location>
</feature>
<dbReference type="AlphaFoldDB" id="A0AAD4VHD7"/>
<dbReference type="InterPro" id="IPR001584">
    <property type="entry name" value="Integrase_cat-core"/>
</dbReference>
<accession>A0AAD4VHD7</accession>
<evidence type="ECO:0000259" key="6">
    <source>
        <dbReference type="PROSITE" id="PS50994"/>
    </source>
</evidence>
<dbReference type="GO" id="GO:0004190">
    <property type="term" value="F:aspartic-type endopeptidase activity"/>
    <property type="evidence" value="ECO:0007669"/>
    <property type="project" value="UniProtKB-KW"/>
</dbReference>
<dbReference type="GO" id="GO:0046872">
    <property type="term" value="F:metal ion binding"/>
    <property type="evidence" value="ECO:0007669"/>
    <property type="project" value="UniProtKB-KW"/>
</dbReference>
<dbReference type="SUPFAM" id="SSF53098">
    <property type="entry name" value="Ribonuclease H-like"/>
    <property type="match status" value="1"/>
</dbReference>
<keyword evidence="8" id="KW-1185">Reference proteome</keyword>
<protein>
    <recommendedName>
        <fullName evidence="6">Integrase catalytic domain-containing protein</fullName>
    </recommendedName>
</protein>
<dbReference type="GO" id="GO:0003676">
    <property type="term" value="F:nucleic acid binding"/>
    <property type="evidence" value="ECO:0007669"/>
    <property type="project" value="InterPro"/>
</dbReference>
<gene>
    <name evidence="7" type="ORF">L3X38_032955</name>
</gene>
<sequence>MHANCSPSSSAEQFWVADTGATAHMTSDLSQLSLATPFLGNETITTAGGTGLSISSVGSSSLNTPQCSFQLSKVLHVPKISQHLLSVHRLCKDNNCRFICDAFGFWIQDKLTGSILLKGLCRAGLYSIPFFPSQPHPTPAASLIKQHFCFLGHPVNTSLWHKRFGHPSNIITTALLHHSQVPFSSDKVQSVCHHCLEGKLAKLPFHYPTVKSVKPLEVIHSDVWGPSPTISVEGFKYYVSFVDECTRFTWLFPMINKAEVYSIFVHFHAYLVTQFSISLKVFQSDGDGEYLSHKFQHYLLARVSISSSQSLPFSFPPPSISFTNTVLSPIPSLSISSPSPSTYEANEPLTALPPSSLPASPSATQSATQSPLPVDPDFQPESLRVVLPLPPVNLHPMTTRSKNGISKRKAFSASTSIDLSTIEPSSFKAASQSPEWQSAMREEIEALHAQGTWDLVPLPAHKNLVGCKWVYRIKKNADGSIARHKAHLVAKGFSQEEGIDYYETFSPVVKPTTVRLVLAIAAQFQWSLRQLDVKNAFLHGVLQEKVYMTQPQGFENKHYSSDFVCRLKKSLYGLKQAPRAWNERFTSFLPIGFSSFKCGSISLYSPFVACALTQEFDMKDLGQLTYFLGLQISYQSAELFVSQTKYIKELLAKVDLQDSKPCPTSCLPYHRLLKDDGKPYSHPEQYRVGALQYLTFTRPDIES</sequence>
<keyword evidence="1" id="KW-0645">Protease</keyword>
<evidence type="ECO:0000256" key="4">
    <source>
        <dbReference type="ARBA" id="ARBA00022801"/>
    </source>
</evidence>
<keyword evidence="2" id="KW-0479">Metal-binding</keyword>
<evidence type="ECO:0000256" key="3">
    <source>
        <dbReference type="ARBA" id="ARBA00022750"/>
    </source>
</evidence>
<dbReference type="InterPro" id="IPR013103">
    <property type="entry name" value="RVT_2"/>
</dbReference>